<dbReference type="GO" id="GO:0000776">
    <property type="term" value="C:kinetochore"/>
    <property type="evidence" value="ECO:0007669"/>
    <property type="project" value="UniProtKB-KW"/>
</dbReference>
<dbReference type="OrthoDB" id="248495at2759"/>
<evidence type="ECO:0000313" key="11">
    <source>
        <dbReference type="EMBL" id="OWK10337.1"/>
    </source>
</evidence>
<evidence type="ECO:0000256" key="5">
    <source>
        <dbReference type="ARBA" id="ARBA00022840"/>
    </source>
</evidence>
<evidence type="ECO:0000256" key="4">
    <source>
        <dbReference type="ARBA" id="ARBA00022838"/>
    </source>
</evidence>
<name>A0A212CWG0_CEREH</name>
<comment type="similarity">
    <text evidence="8">Belongs to the protein kinase superfamily.</text>
</comment>
<evidence type="ECO:0000256" key="2">
    <source>
        <dbReference type="ARBA" id="ARBA00022454"/>
    </source>
</evidence>
<protein>
    <submittedName>
        <fullName evidence="11">BUB1</fullName>
    </submittedName>
</protein>
<dbReference type="PANTHER" id="PTHR14030">
    <property type="entry name" value="MITOTIC CHECKPOINT SERINE/THREONINE-PROTEIN KINASE BUB1"/>
    <property type="match status" value="1"/>
</dbReference>
<dbReference type="PROSITE" id="PS50011">
    <property type="entry name" value="PROTEIN_KINASE_DOM"/>
    <property type="match status" value="1"/>
</dbReference>
<keyword evidence="4" id="KW-0995">Kinetochore</keyword>
<dbReference type="GO" id="GO:0007094">
    <property type="term" value="P:mitotic spindle assembly checkpoint signaling"/>
    <property type="evidence" value="ECO:0007669"/>
    <property type="project" value="InterPro"/>
</dbReference>
<keyword evidence="8" id="KW-0418">Kinase</keyword>
<dbReference type="GO" id="GO:0005524">
    <property type="term" value="F:ATP binding"/>
    <property type="evidence" value="ECO:0007669"/>
    <property type="project" value="UniProtKB-UniRule"/>
</dbReference>
<dbReference type="Proteomes" id="UP000242450">
    <property type="component" value="Chromosome 11"/>
</dbReference>
<keyword evidence="3 7" id="KW-0547">Nucleotide-binding</keyword>
<dbReference type="GO" id="GO:0051754">
    <property type="term" value="P:meiotic sister chromatid cohesion, centromeric"/>
    <property type="evidence" value="ECO:0007669"/>
    <property type="project" value="TreeGrafter"/>
</dbReference>
<dbReference type="PANTHER" id="PTHR14030:SF26">
    <property type="entry name" value="MITOTIC CHECKPOINT SERINE_THREONINE-PROTEIN KINASE BUB1"/>
    <property type="match status" value="1"/>
</dbReference>
<comment type="subcellular location">
    <subcellularLocation>
        <location evidence="1">Chromosome</location>
        <location evidence="1">Centromere</location>
        <location evidence="1">Kinetochore</location>
    </subcellularLocation>
</comment>
<dbReference type="PROSITE" id="PS00107">
    <property type="entry name" value="PROTEIN_KINASE_ATP"/>
    <property type="match status" value="1"/>
</dbReference>
<keyword evidence="6" id="KW-0137">Centromere</keyword>
<evidence type="ECO:0000256" key="3">
    <source>
        <dbReference type="ARBA" id="ARBA00022741"/>
    </source>
</evidence>
<reference evidence="11 12" key="1">
    <citation type="journal article" date="2018" name="Mol. Genet. Genomics">
        <title>The red deer Cervus elaphus genome CerEla1.0: sequencing, annotating, genes, and chromosomes.</title>
        <authorList>
            <person name="Bana N.A."/>
            <person name="Nyiri A."/>
            <person name="Nagy J."/>
            <person name="Frank K."/>
            <person name="Nagy T."/>
            <person name="Steger V."/>
            <person name="Schiller M."/>
            <person name="Lakatos P."/>
            <person name="Sugar L."/>
            <person name="Horn P."/>
            <person name="Barta E."/>
            <person name="Orosz L."/>
        </authorList>
    </citation>
    <scope>NUCLEOTIDE SEQUENCE [LARGE SCALE GENOMIC DNA]</scope>
    <source>
        <strain evidence="11">Hungarian</strain>
    </source>
</reference>
<dbReference type="Gene3D" id="6.10.130.20">
    <property type="match status" value="1"/>
</dbReference>
<dbReference type="InterPro" id="IPR015661">
    <property type="entry name" value="Bub1/Mad3"/>
</dbReference>
<keyword evidence="2" id="KW-0158">Chromosome</keyword>
<accession>A0A212CWG0</accession>
<gene>
    <name evidence="11" type="ORF">Celaphus_00005872</name>
</gene>
<keyword evidence="5 7" id="KW-0067">ATP-binding</keyword>
<evidence type="ECO:0000256" key="9">
    <source>
        <dbReference type="SAM" id="MobiDB-lite"/>
    </source>
</evidence>
<dbReference type="GO" id="GO:0005634">
    <property type="term" value="C:nucleus"/>
    <property type="evidence" value="ECO:0007669"/>
    <property type="project" value="TreeGrafter"/>
</dbReference>
<feature type="domain" description="Protein kinase" evidence="10">
    <location>
        <begin position="77"/>
        <end position="272"/>
    </location>
</feature>
<dbReference type="InterPro" id="IPR000719">
    <property type="entry name" value="Prot_kinase_dom"/>
</dbReference>
<feature type="compositionally biased region" description="Basic and acidic residues" evidence="9">
    <location>
        <begin position="13"/>
        <end position="29"/>
    </location>
</feature>
<dbReference type="AlphaFoldDB" id="A0A212CWG0"/>
<comment type="caution">
    <text evidence="11">The sequence shown here is derived from an EMBL/GenBank/DDBJ whole genome shotgun (WGS) entry which is preliminary data.</text>
</comment>
<sequence length="272" mass="29956">MVANQHTHVALDSCERSKVEPLKERKFSPAEETSPDPVCPTDGPLASLLHLGQPAAAVLTREAEQGLEACKAADPDFATAEDPAEASAGLQAELMQADSLGNVDTPNFTVENPWDEELILKLLSRLSKPVSSYPNTYEWACKLPAIKPKTEFRLGSLLVYVDHFLGEGAFAQVYEVTHGDVNNSKNKEKFALKNGSVLVGDLYSYGTLLNAINLYKNTPEKVMPQALVLAFAIRMLCMIQQVHDCEIIHGDIKPDNFILGNRQVLHFERVLL</sequence>
<proteinExistence type="inferred from homology"/>
<dbReference type="InterPro" id="IPR008271">
    <property type="entry name" value="Ser/Thr_kinase_AS"/>
</dbReference>
<dbReference type="Gene3D" id="1.10.510.10">
    <property type="entry name" value="Transferase(Phosphotransferase) domain 1"/>
    <property type="match status" value="2"/>
</dbReference>
<keyword evidence="12" id="KW-1185">Reference proteome</keyword>
<dbReference type="SUPFAM" id="SSF56112">
    <property type="entry name" value="Protein kinase-like (PK-like)"/>
    <property type="match status" value="1"/>
</dbReference>
<dbReference type="EMBL" id="MKHE01000011">
    <property type="protein sequence ID" value="OWK10337.1"/>
    <property type="molecule type" value="Genomic_DNA"/>
</dbReference>
<dbReference type="GO" id="GO:0004674">
    <property type="term" value="F:protein serine/threonine kinase activity"/>
    <property type="evidence" value="ECO:0007669"/>
    <property type="project" value="UniProtKB-KW"/>
</dbReference>
<dbReference type="InterPro" id="IPR017441">
    <property type="entry name" value="Protein_kinase_ATP_BS"/>
</dbReference>
<feature type="region of interest" description="Disordered" evidence="9">
    <location>
        <begin position="1"/>
        <end position="38"/>
    </location>
</feature>
<feature type="binding site" evidence="7">
    <location>
        <position position="193"/>
    </location>
    <ligand>
        <name>ATP</name>
        <dbReference type="ChEBI" id="CHEBI:30616"/>
    </ligand>
</feature>
<evidence type="ECO:0000256" key="7">
    <source>
        <dbReference type="PROSITE-ProRule" id="PRU10141"/>
    </source>
</evidence>
<evidence type="ECO:0000256" key="8">
    <source>
        <dbReference type="RuleBase" id="RU000304"/>
    </source>
</evidence>
<evidence type="ECO:0000259" key="10">
    <source>
        <dbReference type="PROSITE" id="PS50011"/>
    </source>
</evidence>
<keyword evidence="8" id="KW-0808">Transferase</keyword>
<keyword evidence="8" id="KW-0723">Serine/threonine-protein kinase</keyword>
<evidence type="ECO:0000256" key="1">
    <source>
        <dbReference type="ARBA" id="ARBA00004629"/>
    </source>
</evidence>
<evidence type="ECO:0000313" key="12">
    <source>
        <dbReference type="Proteomes" id="UP000242450"/>
    </source>
</evidence>
<dbReference type="InterPro" id="IPR011009">
    <property type="entry name" value="Kinase-like_dom_sf"/>
</dbReference>
<evidence type="ECO:0000256" key="6">
    <source>
        <dbReference type="ARBA" id="ARBA00023328"/>
    </source>
</evidence>
<dbReference type="PROSITE" id="PS00108">
    <property type="entry name" value="PROTEIN_KINASE_ST"/>
    <property type="match status" value="1"/>
</dbReference>
<organism evidence="11 12">
    <name type="scientific">Cervus elaphus hippelaphus</name>
    <name type="common">European red deer</name>
    <dbReference type="NCBI Taxonomy" id="46360"/>
    <lineage>
        <taxon>Eukaryota</taxon>
        <taxon>Metazoa</taxon>
        <taxon>Chordata</taxon>
        <taxon>Craniata</taxon>
        <taxon>Vertebrata</taxon>
        <taxon>Euteleostomi</taxon>
        <taxon>Mammalia</taxon>
        <taxon>Eutheria</taxon>
        <taxon>Laurasiatheria</taxon>
        <taxon>Artiodactyla</taxon>
        <taxon>Ruminantia</taxon>
        <taxon>Pecora</taxon>
        <taxon>Cervidae</taxon>
        <taxon>Cervinae</taxon>
        <taxon>Cervus</taxon>
    </lineage>
</organism>